<feature type="non-terminal residue" evidence="6">
    <location>
        <position position="971"/>
    </location>
</feature>
<keyword evidence="2" id="KW-0677">Repeat</keyword>
<accession>A0A091JFY5</accession>
<protein>
    <submittedName>
        <fullName evidence="6">WD repeat-and FYVE domain-containing protein 4</fullName>
    </submittedName>
</protein>
<evidence type="ECO:0000313" key="7">
    <source>
        <dbReference type="Proteomes" id="UP000053119"/>
    </source>
</evidence>
<feature type="repeat" description="WD" evidence="3">
    <location>
        <begin position="761"/>
        <end position="802"/>
    </location>
</feature>
<dbReference type="InterPro" id="IPR036322">
    <property type="entry name" value="WD40_repeat_dom_sf"/>
</dbReference>
<dbReference type="CDD" id="cd01201">
    <property type="entry name" value="PH_BEACH"/>
    <property type="match status" value="1"/>
</dbReference>
<dbReference type="InterPro" id="IPR001680">
    <property type="entry name" value="WD40_rpt"/>
</dbReference>
<dbReference type="Pfam" id="PF02138">
    <property type="entry name" value="Beach"/>
    <property type="match status" value="1"/>
</dbReference>
<proteinExistence type="predicted"/>
<dbReference type="InterPro" id="IPR011993">
    <property type="entry name" value="PH-like_dom_sf"/>
</dbReference>
<dbReference type="CDD" id="cd06071">
    <property type="entry name" value="Beach"/>
    <property type="match status" value="1"/>
</dbReference>
<name>A0A091JFY5_EGRGA</name>
<dbReference type="PANTHER" id="PTHR46108:SF3">
    <property type="entry name" value="WD REPEAT- AND FYVE DOMAIN-CONTAINING PROTEIN 4"/>
    <property type="match status" value="1"/>
</dbReference>
<dbReference type="InterPro" id="IPR023362">
    <property type="entry name" value="PH-BEACH_dom"/>
</dbReference>
<dbReference type="FunFam" id="1.10.1540.10:FF:000002">
    <property type="entry name" value="WD repeat and FYVE domain containing 3"/>
    <property type="match status" value="1"/>
</dbReference>
<evidence type="ECO:0000256" key="2">
    <source>
        <dbReference type="ARBA" id="ARBA00022737"/>
    </source>
</evidence>
<evidence type="ECO:0000259" key="4">
    <source>
        <dbReference type="PROSITE" id="PS50197"/>
    </source>
</evidence>
<dbReference type="EMBL" id="KK501886">
    <property type="protein sequence ID" value="KFP18645.1"/>
    <property type="molecule type" value="Genomic_DNA"/>
</dbReference>
<dbReference type="InterPro" id="IPR036372">
    <property type="entry name" value="BEACH_dom_sf"/>
</dbReference>
<dbReference type="InterPro" id="IPR051944">
    <property type="entry name" value="BEACH_domain_protein"/>
</dbReference>
<dbReference type="InterPro" id="IPR015943">
    <property type="entry name" value="WD40/YVTN_repeat-like_dom_sf"/>
</dbReference>
<organism evidence="6 7">
    <name type="scientific">Egretta garzetta</name>
    <name type="common">Little egret</name>
    <dbReference type="NCBI Taxonomy" id="188379"/>
    <lineage>
        <taxon>Eukaryota</taxon>
        <taxon>Metazoa</taxon>
        <taxon>Chordata</taxon>
        <taxon>Craniata</taxon>
        <taxon>Vertebrata</taxon>
        <taxon>Euteleostomi</taxon>
        <taxon>Archelosauria</taxon>
        <taxon>Archosauria</taxon>
        <taxon>Dinosauria</taxon>
        <taxon>Saurischia</taxon>
        <taxon>Theropoda</taxon>
        <taxon>Coelurosauria</taxon>
        <taxon>Aves</taxon>
        <taxon>Neognathae</taxon>
        <taxon>Neoaves</taxon>
        <taxon>Aequornithes</taxon>
        <taxon>Pelecaniformes</taxon>
        <taxon>Ardeidae</taxon>
        <taxon>Egretta</taxon>
    </lineage>
</organism>
<dbReference type="GO" id="GO:0019882">
    <property type="term" value="P:antigen processing and presentation"/>
    <property type="evidence" value="ECO:0007669"/>
    <property type="project" value="TreeGrafter"/>
</dbReference>
<keyword evidence="7" id="KW-1185">Reference proteome</keyword>
<gene>
    <name evidence="6" type="ORF">Z169_12796</name>
</gene>
<reference evidence="6 7" key="1">
    <citation type="submission" date="2014-04" db="EMBL/GenBank/DDBJ databases">
        <title>Genome evolution of avian class.</title>
        <authorList>
            <person name="Zhang G."/>
            <person name="Li C."/>
        </authorList>
    </citation>
    <scope>NUCLEOTIDE SEQUENCE [LARGE SCALE GENOMIC DNA]</scope>
    <source>
        <strain evidence="6">BGI_Z169</strain>
    </source>
</reference>
<dbReference type="Gene3D" id="2.130.10.10">
    <property type="entry name" value="YVTN repeat-like/Quinoprotein amine dehydrogenase"/>
    <property type="match status" value="1"/>
</dbReference>
<evidence type="ECO:0000256" key="3">
    <source>
        <dbReference type="PROSITE-ProRule" id="PRU00221"/>
    </source>
</evidence>
<evidence type="ECO:0000313" key="6">
    <source>
        <dbReference type="EMBL" id="KFP18645.1"/>
    </source>
</evidence>
<feature type="domain" description="BEACH-type PH" evidence="5">
    <location>
        <begin position="162"/>
        <end position="287"/>
    </location>
</feature>
<dbReference type="SMART" id="SM00320">
    <property type="entry name" value="WD40"/>
    <property type="match status" value="5"/>
</dbReference>
<dbReference type="Gene3D" id="2.30.29.30">
    <property type="entry name" value="Pleckstrin-homology domain (PH domain)/Phosphotyrosine-binding domain (PTB)"/>
    <property type="match status" value="1"/>
</dbReference>
<keyword evidence="1 3" id="KW-0853">WD repeat</keyword>
<dbReference type="Gene3D" id="1.10.1540.10">
    <property type="entry name" value="BEACH domain"/>
    <property type="match status" value="1"/>
</dbReference>
<dbReference type="InterPro" id="IPR000409">
    <property type="entry name" value="BEACH_dom"/>
</dbReference>
<dbReference type="PROSITE" id="PS50197">
    <property type="entry name" value="BEACH"/>
    <property type="match status" value="1"/>
</dbReference>
<sequence>FVSCMEQYRRTGQELYASLYKNHVQMQQCGYSKAAKDWMILEEQLFYRRGPWGDASRSLEPRWILDCYEGPSRMRKRIQHVNTRATMMRMKSEVESYFACFLQINNAISQGELTLNGAEREMDKKGSDCNQLTFFPALHESFHSEDFFELCVERQIILQEFAESEKVTFKCSVAVVQGHTALEGVLLFGQEHFYICECFVLSPLEEVYCTRHCLSSISDPFIFNLCHKDHAVGNQMCYRYSYNDIKEIHLMRFLLQEIALEIFFKNGYSRFLVFHDSDRNKIFKRFCSFQPALKSKGITEESLNMRKHSGGEKTMLQKWQKREISNFDYLMYLNTLAGRSYNDYMQYPVFPWVLADYHSETLNLNNPHTFRDLSKPMGAQTVERKRKFIQRYNEVEKSEGDLSAQCHYCTHYSSAIIVASYLVRMEPFTQTFCSLQGGSFDVADRMFHSVKSTWESASRDNMSDVRELIPEFFYLPEFLTNANHFELGCMQDGTVLGDVQLPPWADGDPYKFILLHRQALESDYVSAHLHRWIDLIFGNKQHGSAAVEAVNTYHPYFYGDKMDLNNIKDPLIKSTILGFISNFGQIPKQLFTKPHPSRNAQGKSSPGRDPVLSLHSGGILPPFMNSLQNLKLSPVTIKGTLKPKELNMFSVLSDYPKGAIGHIVHTEKGILAVEKNKVLIPPLWSKTFCWGFEDFTCCFGNYGSEKNVTTFECMAEWGKCLCAVCPSATTIITSGTSSVVCVWELSLVKDKVKCLNLRQALYGHTQAVTCLAASVTYSIFVSGSDDRTCIIWDLNQLTYINQLPAHEASLCSVAINNSTGAIISCAGSYLYLWTVNGQLLASVNTTCSPESRIVCCCFAEVMDWDTRSIIITGSTDGVVRVGRWGRGRGILIHRRPDEKFCMLNGGRELLKARNKCGKHLVLCRELNPSLALTGKPSKSSPAVTALAVSRNSSKFLVGDDWGRVCCWSVDG</sequence>
<dbReference type="SMART" id="SM01026">
    <property type="entry name" value="Beach"/>
    <property type="match status" value="1"/>
</dbReference>
<dbReference type="PANTHER" id="PTHR46108">
    <property type="entry name" value="BLUE CHEESE"/>
    <property type="match status" value="1"/>
</dbReference>
<dbReference type="Proteomes" id="UP000053119">
    <property type="component" value="Unassembled WGS sequence"/>
</dbReference>
<dbReference type="Pfam" id="PF14844">
    <property type="entry name" value="PH_BEACH"/>
    <property type="match status" value="1"/>
</dbReference>
<dbReference type="PROSITE" id="PS50294">
    <property type="entry name" value="WD_REPEATS_REGION"/>
    <property type="match status" value="1"/>
</dbReference>
<dbReference type="STRING" id="188379.A0A091JFY5"/>
<dbReference type="PROSITE" id="PS51783">
    <property type="entry name" value="PH_BEACH"/>
    <property type="match status" value="1"/>
</dbReference>
<evidence type="ECO:0000256" key="1">
    <source>
        <dbReference type="ARBA" id="ARBA00022574"/>
    </source>
</evidence>
<dbReference type="AlphaFoldDB" id="A0A091JFY5"/>
<dbReference type="SUPFAM" id="SSF50729">
    <property type="entry name" value="PH domain-like"/>
    <property type="match status" value="1"/>
</dbReference>
<dbReference type="SUPFAM" id="SSF50978">
    <property type="entry name" value="WD40 repeat-like"/>
    <property type="match status" value="1"/>
</dbReference>
<dbReference type="PROSITE" id="PS50082">
    <property type="entry name" value="WD_REPEATS_2"/>
    <property type="match status" value="1"/>
</dbReference>
<feature type="domain" description="BEACH" evidence="4">
    <location>
        <begin position="304"/>
        <end position="598"/>
    </location>
</feature>
<evidence type="ECO:0000259" key="5">
    <source>
        <dbReference type="PROSITE" id="PS51783"/>
    </source>
</evidence>
<dbReference type="SUPFAM" id="SSF81837">
    <property type="entry name" value="BEACH domain"/>
    <property type="match status" value="1"/>
</dbReference>
<feature type="non-terminal residue" evidence="6">
    <location>
        <position position="1"/>
    </location>
</feature>
<dbReference type="Pfam" id="PF00400">
    <property type="entry name" value="WD40"/>
    <property type="match status" value="1"/>
</dbReference>